<dbReference type="OrthoDB" id="2535105at2759"/>
<feature type="transmembrane region" description="Helical" evidence="1">
    <location>
        <begin position="12"/>
        <end position="37"/>
    </location>
</feature>
<protein>
    <recommendedName>
        <fullName evidence="2">DUF6534 domain-containing protein</fullName>
    </recommendedName>
</protein>
<accession>A0A9P6B7L8</accession>
<dbReference type="EMBL" id="MU128920">
    <property type="protein sequence ID" value="KAF9519014.1"/>
    <property type="molecule type" value="Genomic_DNA"/>
</dbReference>
<dbReference type="PANTHER" id="PTHR40465">
    <property type="entry name" value="CHROMOSOME 1, WHOLE GENOME SHOTGUN SEQUENCE"/>
    <property type="match status" value="1"/>
</dbReference>
<dbReference type="PANTHER" id="PTHR40465:SF1">
    <property type="entry name" value="DUF6534 DOMAIN-CONTAINING PROTEIN"/>
    <property type="match status" value="1"/>
</dbReference>
<name>A0A9P6B7L8_9AGAM</name>
<comment type="caution">
    <text evidence="3">The sequence shown here is derived from an EMBL/GenBank/DDBJ whole genome shotgun (WGS) entry which is preliminary data.</text>
</comment>
<proteinExistence type="predicted"/>
<keyword evidence="1" id="KW-0472">Membrane</keyword>
<feature type="transmembrane region" description="Helical" evidence="1">
    <location>
        <begin position="96"/>
        <end position="117"/>
    </location>
</feature>
<feature type="transmembrane region" description="Helical" evidence="1">
    <location>
        <begin position="227"/>
        <end position="248"/>
    </location>
</feature>
<evidence type="ECO:0000313" key="4">
    <source>
        <dbReference type="Proteomes" id="UP000886523"/>
    </source>
</evidence>
<dbReference type="Proteomes" id="UP000886523">
    <property type="component" value="Unassembled WGS sequence"/>
</dbReference>
<evidence type="ECO:0000256" key="1">
    <source>
        <dbReference type="SAM" id="Phobius"/>
    </source>
</evidence>
<feature type="transmembrane region" description="Helical" evidence="1">
    <location>
        <begin position="157"/>
        <end position="180"/>
    </location>
</feature>
<keyword evidence="1" id="KW-0812">Transmembrane</keyword>
<evidence type="ECO:0000259" key="2">
    <source>
        <dbReference type="Pfam" id="PF20152"/>
    </source>
</evidence>
<organism evidence="3 4">
    <name type="scientific">Hydnum rufescens UP504</name>
    <dbReference type="NCBI Taxonomy" id="1448309"/>
    <lineage>
        <taxon>Eukaryota</taxon>
        <taxon>Fungi</taxon>
        <taxon>Dikarya</taxon>
        <taxon>Basidiomycota</taxon>
        <taxon>Agaricomycotina</taxon>
        <taxon>Agaricomycetes</taxon>
        <taxon>Cantharellales</taxon>
        <taxon>Hydnaceae</taxon>
        <taxon>Hydnum</taxon>
    </lineage>
</organism>
<feature type="transmembrane region" description="Helical" evidence="1">
    <location>
        <begin position="200"/>
        <end position="221"/>
    </location>
</feature>
<feature type="domain" description="DUF6534" evidence="2">
    <location>
        <begin position="167"/>
        <end position="252"/>
    </location>
</feature>
<dbReference type="Pfam" id="PF20152">
    <property type="entry name" value="DUF6534"/>
    <property type="match status" value="1"/>
</dbReference>
<reference evidence="3" key="1">
    <citation type="journal article" date="2020" name="Nat. Commun.">
        <title>Large-scale genome sequencing of mycorrhizal fungi provides insights into the early evolution of symbiotic traits.</title>
        <authorList>
            <person name="Miyauchi S."/>
            <person name="Kiss E."/>
            <person name="Kuo A."/>
            <person name="Drula E."/>
            <person name="Kohler A."/>
            <person name="Sanchez-Garcia M."/>
            <person name="Morin E."/>
            <person name="Andreopoulos B."/>
            <person name="Barry K.W."/>
            <person name="Bonito G."/>
            <person name="Buee M."/>
            <person name="Carver A."/>
            <person name="Chen C."/>
            <person name="Cichocki N."/>
            <person name="Clum A."/>
            <person name="Culley D."/>
            <person name="Crous P.W."/>
            <person name="Fauchery L."/>
            <person name="Girlanda M."/>
            <person name="Hayes R.D."/>
            <person name="Keri Z."/>
            <person name="LaButti K."/>
            <person name="Lipzen A."/>
            <person name="Lombard V."/>
            <person name="Magnuson J."/>
            <person name="Maillard F."/>
            <person name="Murat C."/>
            <person name="Nolan M."/>
            <person name="Ohm R.A."/>
            <person name="Pangilinan J."/>
            <person name="Pereira M.F."/>
            <person name="Perotto S."/>
            <person name="Peter M."/>
            <person name="Pfister S."/>
            <person name="Riley R."/>
            <person name="Sitrit Y."/>
            <person name="Stielow J.B."/>
            <person name="Szollosi G."/>
            <person name="Zifcakova L."/>
            <person name="Stursova M."/>
            <person name="Spatafora J.W."/>
            <person name="Tedersoo L."/>
            <person name="Vaario L.M."/>
            <person name="Yamada A."/>
            <person name="Yan M."/>
            <person name="Wang P."/>
            <person name="Xu J."/>
            <person name="Bruns T."/>
            <person name="Baldrian P."/>
            <person name="Vilgalys R."/>
            <person name="Dunand C."/>
            <person name="Henrissat B."/>
            <person name="Grigoriev I.V."/>
            <person name="Hibbett D."/>
            <person name="Nagy L.G."/>
            <person name="Martin F.M."/>
        </authorList>
    </citation>
    <scope>NUCLEOTIDE SEQUENCE</scope>
    <source>
        <strain evidence="3">UP504</strain>
    </source>
</reference>
<evidence type="ECO:0000313" key="3">
    <source>
        <dbReference type="EMBL" id="KAF9519014.1"/>
    </source>
</evidence>
<sequence length="302" mass="33548">MGIMTGPLLNLFGGAFFGEVLTTICFGILTVQISSYYRTFPNDGRRLKVAGIRNVSSQRGEPRVGACRRCPDLDFGTIYPKVGASVTVQTFFAHRVYSLSSNLYLGIFVEAFVFLQFVPSHTSIVTYCVPISNRYAATAIKANIILEPQLVVKECTWLIVTWLAFQAVSDVAIATCMCILLRRRRTGFQRTDSIINRMVLYTIGTGSLTGVLSCIILGLFATYGFEFSVLILTMPLSALYSITMLANLHARRTLQTKLTQTTPLQVMNSIAKHRKPPSTVVHVTKETTVHDEMGSRLTVRIR</sequence>
<keyword evidence="4" id="KW-1185">Reference proteome</keyword>
<gene>
    <name evidence="3" type="ORF">BS47DRAFT_1388434</name>
</gene>
<dbReference type="InterPro" id="IPR045339">
    <property type="entry name" value="DUF6534"/>
</dbReference>
<keyword evidence="1" id="KW-1133">Transmembrane helix</keyword>
<dbReference type="AlphaFoldDB" id="A0A9P6B7L8"/>